<dbReference type="Pfam" id="PF07690">
    <property type="entry name" value="MFS_1"/>
    <property type="match status" value="2"/>
</dbReference>
<evidence type="ECO:0000313" key="5">
    <source>
        <dbReference type="Proteomes" id="UP000683925"/>
    </source>
</evidence>
<dbReference type="PANTHER" id="PTHR23524">
    <property type="entry name" value="TRANSPORTER, PUTATIVE (AFU_ORTHOLOGUE AFUA_8G04850)-RELATED"/>
    <property type="match status" value="1"/>
</dbReference>
<dbReference type="EMBL" id="CAJJDP010000001">
    <property type="protein sequence ID" value="CAD8131713.1"/>
    <property type="molecule type" value="Genomic_DNA"/>
</dbReference>
<dbReference type="GO" id="GO:0022857">
    <property type="term" value="F:transmembrane transporter activity"/>
    <property type="evidence" value="ECO:0007669"/>
    <property type="project" value="InterPro"/>
</dbReference>
<dbReference type="Proteomes" id="UP000683925">
    <property type="component" value="Unassembled WGS sequence"/>
</dbReference>
<dbReference type="InterPro" id="IPR011701">
    <property type="entry name" value="MFS"/>
</dbReference>
<comment type="subcellular location">
    <subcellularLocation>
        <location evidence="1">Membrane</location>
        <topology evidence="1">Multi-pass membrane protein</topology>
    </subcellularLocation>
</comment>
<feature type="transmembrane region" description="Helical" evidence="2">
    <location>
        <begin position="190"/>
        <end position="210"/>
    </location>
</feature>
<keyword evidence="2" id="KW-0812">Transmembrane</keyword>
<feature type="transmembrane region" description="Helical" evidence="2">
    <location>
        <begin position="73"/>
        <end position="93"/>
    </location>
</feature>
<dbReference type="InterPro" id="IPR020846">
    <property type="entry name" value="MFS_dom"/>
</dbReference>
<dbReference type="PROSITE" id="PS50850">
    <property type="entry name" value="MFS"/>
    <property type="match status" value="1"/>
</dbReference>
<gene>
    <name evidence="4" type="ORF">POCTA_138.1.T0030065</name>
</gene>
<feature type="transmembrane region" description="Helical" evidence="2">
    <location>
        <begin position="100"/>
        <end position="120"/>
    </location>
</feature>
<evidence type="ECO:0000259" key="3">
    <source>
        <dbReference type="PROSITE" id="PS50850"/>
    </source>
</evidence>
<evidence type="ECO:0000256" key="1">
    <source>
        <dbReference type="ARBA" id="ARBA00004141"/>
    </source>
</evidence>
<dbReference type="PANTHER" id="PTHR23524:SF1">
    <property type="entry name" value="MRH DOMAIN-CONTAINING PROTEIN-RELATED"/>
    <property type="match status" value="1"/>
</dbReference>
<dbReference type="GO" id="GO:0016020">
    <property type="term" value="C:membrane"/>
    <property type="evidence" value="ECO:0007669"/>
    <property type="project" value="UniProtKB-SubCell"/>
</dbReference>
<keyword evidence="2" id="KW-0472">Membrane</keyword>
<feature type="transmembrane region" description="Helical" evidence="2">
    <location>
        <begin position="365"/>
        <end position="384"/>
    </location>
</feature>
<keyword evidence="5" id="KW-1185">Reference proteome</keyword>
<keyword evidence="2" id="KW-1133">Transmembrane helix</keyword>
<evidence type="ECO:0000256" key="2">
    <source>
        <dbReference type="SAM" id="Phobius"/>
    </source>
</evidence>
<protein>
    <recommendedName>
        <fullName evidence="3">Major facilitator superfamily (MFS) profile domain-containing protein</fullName>
    </recommendedName>
</protein>
<organism evidence="4 5">
    <name type="scientific">Paramecium octaurelia</name>
    <dbReference type="NCBI Taxonomy" id="43137"/>
    <lineage>
        <taxon>Eukaryota</taxon>
        <taxon>Sar</taxon>
        <taxon>Alveolata</taxon>
        <taxon>Ciliophora</taxon>
        <taxon>Intramacronucleata</taxon>
        <taxon>Oligohymenophorea</taxon>
        <taxon>Peniculida</taxon>
        <taxon>Parameciidae</taxon>
        <taxon>Paramecium</taxon>
    </lineage>
</organism>
<proteinExistence type="predicted"/>
<reference evidence="4" key="1">
    <citation type="submission" date="2021-01" db="EMBL/GenBank/DDBJ databases">
        <authorList>
            <consortium name="Genoscope - CEA"/>
            <person name="William W."/>
        </authorList>
    </citation>
    <scope>NUCLEOTIDE SEQUENCE</scope>
</reference>
<feature type="transmembrane region" description="Helical" evidence="2">
    <location>
        <begin position="333"/>
        <end position="353"/>
    </location>
</feature>
<comment type="caution">
    <text evidence="4">The sequence shown here is derived from an EMBL/GenBank/DDBJ whole genome shotgun (WGS) entry which is preliminary data.</text>
</comment>
<feature type="domain" description="Major facilitator superfamily (MFS) profile" evidence="3">
    <location>
        <begin position="288"/>
        <end position="485"/>
    </location>
</feature>
<accession>A0A8S1RWI9</accession>
<feature type="transmembrane region" description="Helical" evidence="2">
    <location>
        <begin position="425"/>
        <end position="447"/>
    </location>
</feature>
<feature type="transmembrane region" description="Helical" evidence="2">
    <location>
        <begin position="32"/>
        <end position="53"/>
    </location>
</feature>
<name>A0A8S1RWI9_PAROT</name>
<feature type="transmembrane region" description="Helical" evidence="2">
    <location>
        <begin position="159"/>
        <end position="178"/>
    </location>
</feature>
<feature type="transmembrane region" description="Helical" evidence="2">
    <location>
        <begin position="132"/>
        <end position="152"/>
    </location>
</feature>
<feature type="transmembrane region" description="Helical" evidence="2">
    <location>
        <begin position="390"/>
        <end position="413"/>
    </location>
</feature>
<feature type="transmembrane region" description="Helical" evidence="2">
    <location>
        <begin position="459"/>
        <end position="479"/>
    </location>
</feature>
<evidence type="ECO:0000313" key="4">
    <source>
        <dbReference type="EMBL" id="CAD8131713.1"/>
    </source>
</evidence>
<dbReference type="AlphaFoldDB" id="A0A8S1RWI9"/>
<dbReference type="OMA" id="IPLFVNH"/>
<dbReference type="CDD" id="cd06174">
    <property type="entry name" value="MFS"/>
    <property type="match status" value="1"/>
</dbReference>
<sequence length="485" mass="54228">MNQIEPSDKAPQERKVFRGVIKLYPDISHTNYFCSLCHYFVMTFIFVSVESLQPLLFNQRYGIHPKDAGMQNGYMLLIDIATKCIFAPIVGILSDKVGRVPVLQMGIILTALSISSMGFAEDIYPQYCISRIQYAIGAITLATIPFLGDYVLDSTKGKASAINVILAAFGALFSATVITKLLTQSFSLRTTYIVVGCSFLCLGLLYTLGLKKGLHFKKERKTYKNAAPLREDLIERSICPYQNIKQIQDEDFDYIDYEKEVRALNQIKQESSCGAAMKIALLAGKNIWIFQGYVTNFLGRGDSILLTLSLQIWSQQFVEDNLNDDDAYKEASIQAQTLSGVTYAVIMVGAIFYGILFEKVSKNKLLFIMFSLTMIGCFLMNFAPNPKSPYTFLIMAILGSGMSGLYTGALYFVNKYAYSEFRGYISGLANVFSVLGILICSFVGGVLQDHWSKIAPFNLFGFMSLLGLILVIWSYYALYQSRSVK</sequence>
<dbReference type="OrthoDB" id="310740at2759"/>